<evidence type="ECO:0000313" key="12">
    <source>
        <dbReference type="Proteomes" id="UP000824469"/>
    </source>
</evidence>
<dbReference type="InterPro" id="IPR033389">
    <property type="entry name" value="AUX/IAA_dom"/>
</dbReference>
<keyword evidence="12" id="KW-1185">Reference proteome</keyword>
<evidence type="ECO:0000259" key="10">
    <source>
        <dbReference type="PROSITE" id="PS51745"/>
    </source>
</evidence>
<feature type="compositionally biased region" description="Polar residues" evidence="9">
    <location>
        <begin position="340"/>
        <end position="349"/>
    </location>
</feature>
<dbReference type="GO" id="GO:0009734">
    <property type="term" value="P:auxin-activated signaling pathway"/>
    <property type="evidence" value="ECO:0007669"/>
    <property type="project" value="UniProtKB-UniRule"/>
</dbReference>
<evidence type="ECO:0000256" key="5">
    <source>
        <dbReference type="ARBA" id="ARBA00023163"/>
    </source>
</evidence>
<evidence type="ECO:0000256" key="6">
    <source>
        <dbReference type="ARBA" id="ARBA00023242"/>
    </source>
</evidence>
<sequence>FTMEYANTIHIMETTIEQRQSTVCTLRRSPTEFVIPYHKCVKSFNHSLSIGMRFKMKIDSEDASEKRYTGTLAEISDVDPVRWPGSKWRCLKVRWDEHAAHERQDRVSPWEIEPFTSATGLNVPGTRIKRPRTSFPSASTDFPISDGDGLSDFGESSRFQKVLQGQEMSPLKAPFRSDGMVVTECQVWDSEALDDIGEFSGGPRTGHEIWPSSGISLSDLFYEKWKIGQLYGFEAVRPLDCPFAKRPDAAQQQLRYFAQGRENAIAPPLNPVVHTALSSLPPPLFKSQVNNSELTLSITSPKYVIDDCQKNGLCWEFRQPCPFGQGSSQTAVPKMEAIQHASSTSPSLSEDNEGASREAKFSSDYPSRGAIQFLFKRDQLASETFRSQKQDRSKVEGEQNCKLFGFSLLKDSACGDDAFNRRYPKDVGSDALQVSVDNVTLHTTHSKNHDQLERELHDSCGHQETPRALEQETSSNAKVRNSIQASGRSCTKVHKQGNPVGRAVDLSKLCGYDELIHELEHLFSMGGLLSSPEKGWHVVYTDNEGDMMLVGDDPWTEFCNIVCKILIYTQEEVQTLTPNIFSEDAQSCLEQQPTVME</sequence>
<feature type="non-terminal residue" evidence="11">
    <location>
        <position position="1"/>
    </location>
</feature>
<dbReference type="GO" id="GO:0003677">
    <property type="term" value="F:DNA binding"/>
    <property type="evidence" value="ECO:0007669"/>
    <property type="project" value="UniProtKB-KW"/>
</dbReference>
<evidence type="ECO:0000256" key="4">
    <source>
        <dbReference type="ARBA" id="ARBA00023125"/>
    </source>
</evidence>
<keyword evidence="3 8" id="KW-0805">Transcription regulation</keyword>
<gene>
    <name evidence="11" type="ORF">KI387_039891</name>
</gene>
<evidence type="ECO:0000313" key="11">
    <source>
        <dbReference type="EMBL" id="KAH9296303.1"/>
    </source>
</evidence>
<dbReference type="OMA" id="NTIHIME"/>
<feature type="domain" description="PB1" evidence="10">
    <location>
        <begin position="488"/>
        <end position="572"/>
    </location>
</feature>
<reference evidence="11 12" key="1">
    <citation type="journal article" date="2021" name="Nat. Plants">
        <title>The Taxus genome provides insights into paclitaxel biosynthesis.</title>
        <authorList>
            <person name="Xiong X."/>
            <person name="Gou J."/>
            <person name="Liao Q."/>
            <person name="Li Y."/>
            <person name="Zhou Q."/>
            <person name="Bi G."/>
            <person name="Li C."/>
            <person name="Du R."/>
            <person name="Wang X."/>
            <person name="Sun T."/>
            <person name="Guo L."/>
            <person name="Liang H."/>
            <person name="Lu P."/>
            <person name="Wu Y."/>
            <person name="Zhang Z."/>
            <person name="Ro D.K."/>
            <person name="Shang Y."/>
            <person name="Huang S."/>
            <person name="Yan J."/>
        </authorList>
    </citation>
    <scope>NUCLEOTIDE SEQUENCE [LARGE SCALE GENOMIC DNA]</scope>
    <source>
        <strain evidence="11">Ta-2019</strain>
    </source>
</reference>
<comment type="caution">
    <text evidence="11">The sequence shown here is derived from an EMBL/GenBank/DDBJ whole genome shotgun (WGS) entry which is preliminary data.</text>
</comment>
<keyword evidence="7 8" id="KW-0927">Auxin signaling pathway</keyword>
<evidence type="ECO:0000256" key="2">
    <source>
        <dbReference type="ARBA" id="ARBA00007853"/>
    </source>
</evidence>
<protein>
    <recommendedName>
        <fullName evidence="8">Auxin-responsive protein</fullName>
    </recommendedName>
</protein>
<feature type="region of interest" description="Disordered" evidence="9">
    <location>
        <begin position="122"/>
        <end position="141"/>
    </location>
</feature>
<name>A0AA38FB79_TAXCH</name>
<evidence type="ECO:0000256" key="1">
    <source>
        <dbReference type="ARBA" id="ARBA00004123"/>
    </source>
</evidence>
<dbReference type="PANTHER" id="PTHR31384:SF5">
    <property type="entry name" value="AUXIN RESPONSE FACTOR 3"/>
    <property type="match status" value="1"/>
</dbReference>
<dbReference type="PANTHER" id="PTHR31384">
    <property type="entry name" value="AUXIN RESPONSE FACTOR 4-RELATED"/>
    <property type="match status" value="1"/>
</dbReference>
<comment type="similarity">
    <text evidence="8">Belongs to the Aux/IAA family.</text>
</comment>
<dbReference type="InterPro" id="IPR010525">
    <property type="entry name" value="ARF_dom"/>
</dbReference>
<dbReference type="PROSITE" id="PS51745">
    <property type="entry name" value="PB1"/>
    <property type="match status" value="1"/>
</dbReference>
<comment type="subunit">
    <text evidence="8">Homodimers and heterodimers.</text>
</comment>
<dbReference type="Gene3D" id="2.30.30.1040">
    <property type="match status" value="1"/>
</dbReference>
<keyword evidence="4" id="KW-0238">DNA-binding</keyword>
<evidence type="ECO:0000256" key="3">
    <source>
        <dbReference type="ARBA" id="ARBA00023015"/>
    </source>
</evidence>
<evidence type="ECO:0000256" key="9">
    <source>
        <dbReference type="SAM" id="MobiDB-lite"/>
    </source>
</evidence>
<dbReference type="InterPro" id="IPR053793">
    <property type="entry name" value="PB1-like"/>
</dbReference>
<keyword evidence="6 8" id="KW-0539">Nucleus</keyword>
<dbReference type="Pfam" id="PF06507">
    <property type="entry name" value="ARF_AD"/>
    <property type="match status" value="1"/>
</dbReference>
<dbReference type="GO" id="GO:0005634">
    <property type="term" value="C:nucleus"/>
    <property type="evidence" value="ECO:0007669"/>
    <property type="project" value="UniProtKB-SubCell"/>
</dbReference>
<proteinExistence type="inferred from homology"/>
<dbReference type="EMBL" id="JAHRHJ020000011">
    <property type="protein sequence ID" value="KAH9296303.1"/>
    <property type="molecule type" value="Genomic_DNA"/>
</dbReference>
<keyword evidence="5 8" id="KW-0804">Transcription</keyword>
<feature type="non-terminal residue" evidence="11">
    <location>
        <position position="597"/>
    </location>
</feature>
<dbReference type="InterPro" id="IPR044835">
    <property type="entry name" value="ARF_plant"/>
</dbReference>
<comment type="function">
    <text evidence="8">Aux/IAA proteins are short-lived transcriptional factors that function as repressors of early auxin response genes at low auxin concentrations.</text>
</comment>
<evidence type="ECO:0000256" key="7">
    <source>
        <dbReference type="ARBA" id="ARBA00023294"/>
    </source>
</evidence>
<dbReference type="AlphaFoldDB" id="A0AA38FB79"/>
<dbReference type="FunFam" id="2.30.30.1040:FF:000001">
    <property type="entry name" value="Auxin response factor"/>
    <property type="match status" value="1"/>
</dbReference>
<comment type="similarity">
    <text evidence="2">Belongs to the ARF family.</text>
</comment>
<dbReference type="Pfam" id="PF02309">
    <property type="entry name" value="AUX_IAA"/>
    <property type="match status" value="1"/>
</dbReference>
<dbReference type="GO" id="GO:0006355">
    <property type="term" value="P:regulation of DNA-templated transcription"/>
    <property type="evidence" value="ECO:0007669"/>
    <property type="project" value="InterPro"/>
</dbReference>
<dbReference type="FunFam" id="3.10.20.90:FF:000047">
    <property type="entry name" value="Auxin response factor"/>
    <property type="match status" value="1"/>
</dbReference>
<evidence type="ECO:0000256" key="8">
    <source>
        <dbReference type="RuleBase" id="RU004549"/>
    </source>
</evidence>
<accession>A0AA38FB79</accession>
<keyword evidence="8" id="KW-0678">Repressor</keyword>
<organism evidence="11 12">
    <name type="scientific">Taxus chinensis</name>
    <name type="common">Chinese yew</name>
    <name type="synonym">Taxus wallichiana var. chinensis</name>
    <dbReference type="NCBI Taxonomy" id="29808"/>
    <lineage>
        <taxon>Eukaryota</taxon>
        <taxon>Viridiplantae</taxon>
        <taxon>Streptophyta</taxon>
        <taxon>Embryophyta</taxon>
        <taxon>Tracheophyta</taxon>
        <taxon>Spermatophyta</taxon>
        <taxon>Pinopsida</taxon>
        <taxon>Pinidae</taxon>
        <taxon>Conifers II</taxon>
        <taxon>Cupressales</taxon>
        <taxon>Taxaceae</taxon>
        <taxon>Taxus</taxon>
    </lineage>
</organism>
<dbReference type="Proteomes" id="UP000824469">
    <property type="component" value="Unassembled WGS sequence"/>
</dbReference>
<dbReference type="SUPFAM" id="SSF54277">
    <property type="entry name" value="CAD &amp; PB1 domains"/>
    <property type="match status" value="1"/>
</dbReference>
<feature type="region of interest" description="Disordered" evidence="9">
    <location>
        <begin position="336"/>
        <end position="363"/>
    </location>
</feature>
<dbReference type="Gene3D" id="3.10.20.90">
    <property type="entry name" value="Phosphatidylinositol 3-kinase Catalytic Subunit, Chain A, domain 1"/>
    <property type="match status" value="1"/>
</dbReference>
<comment type="subcellular location">
    <subcellularLocation>
        <location evidence="1 8">Nucleus</location>
    </subcellularLocation>
</comment>